<dbReference type="InterPro" id="IPR001683">
    <property type="entry name" value="PX_dom"/>
</dbReference>
<evidence type="ECO:0000259" key="2">
    <source>
        <dbReference type="PROSITE" id="PS50195"/>
    </source>
</evidence>
<evidence type="ECO:0000256" key="1">
    <source>
        <dbReference type="SAM" id="MobiDB-lite"/>
    </source>
</evidence>
<name>A0ABD3VDU3_SINWO</name>
<reference evidence="4 5" key="1">
    <citation type="submission" date="2024-11" db="EMBL/GenBank/DDBJ databases">
        <title>Chromosome-level genome assembly of the freshwater bivalve Anodonta woodiana.</title>
        <authorList>
            <person name="Chen X."/>
        </authorList>
    </citation>
    <scope>NUCLEOTIDE SEQUENCE [LARGE SCALE GENOMIC DNA]</scope>
    <source>
        <strain evidence="4">MN2024</strain>
        <tissue evidence="4">Gills</tissue>
    </source>
</reference>
<sequence>MSYKGIGQYSEDGVCSSSSSDIRTDNDMKTSVVYANVTGFTEKKMAFRTEYLFVVEVYWSNNQTTYVKRTYRDFVIFCKDIQDYFVRLDAESTSLSPVYIPHLEGTKLFLRNTRDLAETRELELHSFVKDLLHGNPMISNNNIVTTFFEHRPGDPVPYRHPPDGASEDDNSEAILFEK</sequence>
<comment type="caution">
    <text evidence="4">The sequence shown here is derived from an EMBL/GenBank/DDBJ whole genome shotgun (WGS) entry which is preliminary data.</text>
</comment>
<dbReference type="SMART" id="SM00312">
    <property type="entry name" value="PX"/>
    <property type="match status" value="1"/>
</dbReference>
<dbReference type="PROSITE" id="PS50195">
    <property type="entry name" value="PX"/>
    <property type="match status" value="1"/>
</dbReference>
<dbReference type="AlphaFoldDB" id="A0ABD3VDU3"/>
<evidence type="ECO:0000313" key="4">
    <source>
        <dbReference type="EMBL" id="KAL3859173.1"/>
    </source>
</evidence>
<protein>
    <recommendedName>
        <fullName evidence="2">PX domain-containing protein</fullName>
    </recommendedName>
</protein>
<dbReference type="Gene3D" id="3.30.1520.10">
    <property type="entry name" value="Phox-like domain"/>
    <property type="match status" value="1"/>
</dbReference>
<dbReference type="CDD" id="cd06093">
    <property type="entry name" value="PX_domain"/>
    <property type="match status" value="1"/>
</dbReference>
<dbReference type="SUPFAM" id="SSF64268">
    <property type="entry name" value="PX domain"/>
    <property type="match status" value="1"/>
</dbReference>
<feature type="domain" description="PX" evidence="2">
    <location>
        <begin position="31"/>
        <end position="155"/>
    </location>
</feature>
<feature type="region of interest" description="Disordered" evidence="1">
    <location>
        <begin position="1"/>
        <end position="21"/>
    </location>
</feature>
<keyword evidence="5" id="KW-1185">Reference proteome</keyword>
<dbReference type="InterPro" id="IPR036871">
    <property type="entry name" value="PX_dom_sf"/>
</dbReference>
<dbReference type="EMBL" id="JBJQND010000012">
    <property type="protein sequence ID" value="KAL3859159.1"/>
    <property type="molecule type" value="Genomic_DNA"/>
</dbReference>
<accession>A0ABD3VDU3</accession>
<organism evidence="4 5">
    <name type="scientific">Sinanodonta woodiana</name>
    <name type="common">Chinese pond mussel</name>
    <name type="synonym">Anodonta woodiana</name>
    <dbReference type="NCBI Taxonomy" id="1069815"/>
    <lineage>
        <taxon>Eukaryota</taxon>
        <taxon>Metazoa</taxon>
        <taxon>Spiralia</taxon>
        <taxon>Lophotrochozoa</taxon>
        <taxon>Mollusca</taxon>
        <taxon>Bivalvia</taxon>
        <taxon>Autobranchia</taxon>
        <taxon>Heteroconchia</taxon>
        <taxon>Palaeoheterodonta</taxon>
        <taxon>Unionida</taxon>
        <taxon>Unionoidea</taxon>
        <taxon>Unionidae</taxon>
        <taxon>Unioninae</taxon>
        <taxon>Sinanodonta</taxon>
    </lineage>
</organism>
<dbReference type="Proteomes" id="UP001634394">
    <property type="component" value="Unassembled WGS sequence"/>
</dbReference>
<dbReference type="InterPro" id="IPR051228">
    <property type="entry name" value="NADPH_Oxidase/PX-Domain"/>
</dbReference>
<dbReference type="EMBL" id="JBJQND010000012">
    <property type="protein sequence ID" value="KAL3859173.1"/>
    <property type="molecule type" value="Genomic_DNA"/>
</dbReference>
<proteinExistence type="predicted"/>
<gene>
    <name evidence="3" type="ORF">ACJMK2_009391</name>
    <name evidence="4" type="ORF">ACJMK2_009405</name>
</gene>
<dbReference type="Pfam" id="PF00787">
    <property type="entry name" value="PX"/>
    <property type="match status" value="1"/>
</dbReference>
<feature type="region of interest" description="Disordered" evidence="1">
    <location>
        <begin position="155"/>
        <end position="178"/>
    </location>
</feature>
<dbReference type="PANTHER" id="PTHR15706">
    <property type="entry name" value="SH3 MULTIPLE DOMAIN"/>
    <property type="match status" value="1"/>
</dbReference>
<dbReference type="PANTHER" id="PTHR15706:SF27">
    <property type="entry name" value="PX DOMAIN-CONTAINING PROTEIN"/>
    <property type="match status" value="1"/>
</dbReference>
<evidence type="ECO:0000313" key="5">
    <source>
        <dbReference type="Proteomes" id="UP001634394"/>
    </source>
</evidence>
<evidence type="ECO:0000313" key="3">
    <source>
        <dbReference type="EMBL" id="KAL3859159.1"/>
    </source>
</evidence>